<evidence type="ECO:0000313" key="3">
    <source>
        <dbReference type="Proteomes" id="UP001266305"/>
    </source>
</evidence>
<organism evidence="2 3">
    <name type="scientific">Saguinus oedipus</name>
    <name type="common">Cotton-top tamarin</name>
    <name type="synonym">Oedipomidas oedipus</name>
    <dbReference type="NCBI Taxonomy" id="9490"/>
    <lineage>
        <taxon>Eukaryota</taxon>
        <taxon>Metazoa</taxon>
        <taxon>Chordata</taxon>
        <taxon>Craniata</taxon>
        <taxon>Vertebrata</taxon>
        <taxon>Euteleostomi</taxon>
        <taxon>Mammalia</taxon>
        <taxon>Eutheria</taxon>
        <taxon>Euarchontoglires</taxon>
        <taxon>Primates</taxon>
        <taxon>Haplorrhini</taxon>
        <taxon>Platyrrhini</taxon>
        <taxon>Cebidae</taxon>
        <taxon>Callitrichinae</taxon>
        <taxon>Saguinus</taxon>
    </lineage>
</organism>
<dbReference type="PANTHER" id="PTHR28633:SF1">
    <property type="entry name" value="BLOC-2 COMPLEX MEMBER HPS3"/>
    <property type="match status" value="1"/>
</dbReference>
<name>A0ABQ9U093_SAGOE</name>
<dbReference type="Pfam" id="PF14761">
    <property type="entry name" value="HPS3_N"/>
    <property type="match status" value="1"/>
</dbReference>
<dbReference type="Proteomes" id="UP001266305">
    <property type="component" value="Unassembled WGS sequence"/>
</dbReference>
<dbReference type="InterPro" id="IPR029437">
    <property type="entry name" value="HPS3_N"/>
</dbReference>
<evidence type="ECO:0000259" key="1">
    <source>
        <dbReference type="Pfam" id="PF14761"/>
    </source>
</evidence>
<dbReference type="PANTHER" id="PTHR28633">
    <property type="entry name" value="HERMANSKY-PUDLAK SYNDROME 3 PROTEIN"/>
    <property type="match status" value="1"/>
</dbReference>
<accession>A0ABQ9U093</accession>
<sequence>MVQLYNLHPFGSQQVVPCKLEPERFCGGGRDALFVAAGCKVEAFTVAGQELCQPRCNFSTLGRVLRLAYSEAADRASGLQF</sequence>
<feature type="domain" description="BLOC-2 complex member HPS3 N-terminal" evidence="1">
    <location>
        <begin position="3"/>
        <end position="74"/>
    </location>
</feature>
<gene>
    <name evidence="2" type="primary">HPS3</name>
    <name evidence="2" type="ORF">P7K49_031741</name>
</gene>
<comment type="caution">
    <text evidence="2">The sequence shown here is derived from an EMBL/GenBank/DDBJ whole genome shotgun (WGS) entry which is preliminary data.</text>
</comment>
<dbReference type="InterPro" id="IPR017216">
    <property type="entry name" value="HPS3"/>
</dbReference>
<reference evidence="2 3" key="1">
    <citation type="submission" date="2023-05" db="EMBL/GenBank/DDBJ databases">
        <title>B98-5 Cell Line De Novo Hybrid Assembly: An Optical Mapping Approach.</title>
        <authorList>
            <person name="Kananen K."/>
            <person name="Auerbach J.A."/>
            <person name="Kautto E."/>
            <person name="Blachly J.S."/>
        </authorList>
    </citation>
    <scope>NUCLEOTIDE SEQUENCE [LARGE SCALE GENOMIC DNA]</scope>
    <source>
        <strain evidence="2">B95-8</strain>
        <tissue evidence="2">Cell line</tissue>
    </source>
</reference>
<dbReference type="EMBL" id="JASSZA010000017">
    <property type="protein sequence ID" value="KAK2090485.1"/>
    <property type="molecule type" value="Genomic_DNA"/>
</dbReference>
<proteinExistence type="predicted"/>
<keyword evidence="3" id="KW-1185">Reference proteome</keyword>
<protein>
    <submittedName>
        <fullName evidence="2">BLOC-2 complex member hps3</fullName>
    </submittedName>
</protein>
<evidence type="ECO:0000313" key="2">
    <source>
        <dbReference type="EMBL" id="KAK2090485.1"/>
    </source>
</evidence>